<evidence type="ECO:0000313" key="5">
    <source>
        <dbReference type="Proteomes" id="UP001232536"/>
    </source>
</evidence>
<name>A0ABT9D8G1_9CELL</name>
<evidence type="ECO:0000256" key="2">
    <source>
        <dbReference type="SAM" id="SignalP"/>
    </source>
</evidence>
<dbReference type="Pfam" id="PF03413">
    <property type="entry name" value="PepSY"/>
    <property type="match status" value="1"/>
</dbReference>
<dbReference type="Gene3D" id="3.10.450.40">
    <property type="match status" value="1"/>
</dbReference>
<dbReference type="InterPro" id="IPR025711">
    <property type="entry name" value="PepSY"/>
</dbReference>
<dbReference type="Proteomes" id="UP001232536">
    <property type="component" value="Unassembled WGS sequence"/>
</dbReference>
<evidence type="ECO:0000259" key="3">
    <source>
        <dbReference type="Pfam" id="PF03413"/>
    </source>
</evidence>
<feature type="domain" description="PepSY" evidence="3">
    <location>
        <begin position="108"/>
        <end position="165"/>
    </location>
</feature>
<dbReference type="RefSeq" id="WP_304600809.1">
    <property type="nucleotide sequence ID" value="NZ_JAUQYP010000001.1"/>
</dbReference>
<feature type="signal peptide" evidence="2">
    <location>
        <begin position="1"/>
        <end position="28"/>
    </location>
</feature>
<accession>A0ABT9D8G1</accession>
<reference evidence="4 5" key="1">
    <citation type="submission" date="2023-07" db="EMBL/GenBank/DDBJ databases">
        <title>Description of novel actinomycetes strains, isolated from tidal flat sediment.</title>
        <authorList>
            <person name="Lu C."/>
        </authorList>
    </citation>
    <scope>NUCLEOTIDE SEQUENCE [LARGE SCALE GENOMIC DNA]</scope>
    <source>
        <strain evidence="4 5">SYSU T00b441</strain>
    </source>
</reference>
<sequence>MNPIRKSRKLAATGVVAGALLAGGASMAAASTSAATPSAPAAPAVEAAGTEVPDAQEGAEGTETADGTEPQDPSYAGSVQAPADQTADGSSQENEAADAAALAPLASIDAAAASSAATAAVPGAAGTPVLEDENGSVVWGVEVTRADGTVVDVKVDAGNGTVLSQQAGGADEQSGESD</sequence>
<comment type="caution">
    <text evidence="4">The sequence shown here is derived from an EMBL/GenBank/DDBJ whole genome shotgun (WGS) entry which is preliminary data.</text>
</comment>
<keyword evidence="2" id="KW-0732">Signal</keyword>
<feature type="compositionally biased region" description="Low complexity" evidence="1">
    <location>
        <begin position="27"/>
        <end position="53"/>
    </location>
</feature>
<feature type="region of interest" description="Disordered" evidence="1">
    <location>
        <begin position="27"/>
        <end position="97"/>
    </location>
</feature>
<evidence type="ECO:0000256" key="1">
    <source>
        <dbReference type="SAM" id="MobiDB-lite"/>
    </source>
</evidence>
<feature type="chain" id="PRO_5046549230" evidence="2">
    <location>
        <begin position="29"/>
        <end position="178"/>
    </location>
</feature>
<protein>
    <submittedName>
        <fullName evidence="4">PepSY domain-containing protein</fullName>
    </submittedName>
</protein>
<keyword evidence="5" id="KW-1185">Reference proteome</keyword>
<dbReference type="EMBL" id="JAUQYP010000001">
    <property type="protein sequence ID" value="MDO8107175.1"/>
    <property type="molecule type" value="Genomic_DNA"/>
</dbReference>
<organism evidence="4 5">
    <name type="scientific">Actinotalea lenta</name>
    <dbReference type="NCBI Taxonomy" id="3064654"/>
    <lineage>
        <taxon>Bacteria</taxon>
        <taxon>Bacillati</taxon>
        <taxon>Actinomycetota</taxon>
        <taxon>Actinomycetes</taxon>
        <taxon>Micrococcales</taxon>
        <taxon>Cellulomonadaceae</taxon>
        <taxon>Actinotalea</taxon>
    </lineage>
</organism>
<evidence type="ECO:0000313" key="4">
    <source>
        <dbReference type="EMBL" id="MDO8107175.1"/>
    </source>
</evidence>
<gene>
    <name evidence="4" type="ORF">Q6348_08195</name>
</gene>
<proteinExistence type="predicted"/>